<proteinExistence type="predicted"/>
<comment type="caution">
    <text evidence="1">The sequence shown here is derived from an EMBL/GenBank/DDBJ whole genome shotgun (WGS) entry which is preliminary data.</text>
</comment>
<accession>A0AA86NI44</accession>
<dbReference type="Proteomes" id="UP001642409">
    <property type="component" value="Unassembled WGS sequence"/>
</dbReference>
<evidence type="ECO:0000313" key="1">
    <source>
        <dbReference type="EMBL" id="CAI9919439.1"/>
    </source>
</evidence>
<protein>
    <submittedName>
        <fullName evidence="2">Hypothetical_protein</fullName>
    </submittedName>
</protein>
<reference evidence="2 3" key="2">
    <citation type="submission" date="2024-07" db="EMBL/GenBank/DDBJ databases">
        <authorList>
            <person name="Akdeniz Z."/>
        </authorList>
    </citation>
    <scope>NUCLEOTIDE SEQUENCE [LARGE SCALE GENOMIC DNA]</scope>
</reference>
<dbReference type="EMBL" id="CAXDID020000697">
    <property type="protein sequence ID" value="CAL6110842.1"/>
    <property type="molecule type" value="Genomic_DNA"/>
</dbReference>
<name>A0AA86NI44_9EUKA</name>
<evidence type="ECO:0000313" key="3">
    <source>
        <dbReference type="Proteomes" id="UP001642409"/>
    </source>
</evidence>
<organism evidence="1">
    <name type="scientific">Hexamita inflata</name>
    <dbReference type="NCBI Taxonomy" id="28002"/>
    <lineage>
        <taxon>Eukaryota</taxon>
        <taxon>Metamonada</taxon>
        <taxon>Diplomonadida</taxon>
        <taxon>Hexamitidae</taxon>
        <taxon>Hexamitinae</taxon>
        <taxon>Hexamita</taxon>
    </lineage>
</organism>
<reference evidence="1" key="1">
    <citation type="submission" date="2023-06" db="EMBL/GenBank/DDBJ databases">
        <authorList>
            <person name="Kurt Z."/>
        </authorList>
    </citation>
    <scope>NUCLEOTIDE SEQUENCE</scope>
</reference>
<gene>
    <name evidence="1" type="ORF">HINF_LOCUS7084</name>
    <name evidence="2" type="ORF">HINF_LOCUS76110</name>
</gene>
<dbReference type="EMBL" id="CATOUU010000173">
    <property type="protein sequence ID" value="CAI9919439.1"/>
    <property type="molecule type" value="Genomic_DNA"/>
</dbReference>
<dbReference type="AlphaFoldDB" id="A0AA86NI44"/>
<keyword evidence="3" id="KW-1185">Reference proteome</keyword>
<evidence type="ECO:0000313" key="2">
    <source>
        <dbReference type="EMBL" id="CAL6110842.1"/>
    </source>
</evidence>
<sequence>MLTFKQKTQKLLTPQKNLTHQNLVEIVVSQTKLLKNQLTMVGLSRYQQAHLKLQSMIRSKCPKYSHFLNLEQLLSRKTMAQADHSRSMRLILETQTMELAY</sequence>